<evidence type="ECO:0000256" key="6">
    <source>
        <dbReference type="ARBA" id="ARBA00023304"/>
    </source>
</evidence>
<evidence type="ECO:0000313" key="9">
    <source>
        <dbReference type="Proteomes" id="UP000662438"/>
    </source>
</evidence>
<proteinExistence type="predicted"/>
<dbReference type="EMBL" id="JADIXG010000004">
    <property type="protein sequence ID" value="MBF1969475.1"/>
    <property type="molecule type" value="Genomic_DNA"/>
</dbReference>
<dbReference type="AlphaFoldDB" id="A0ABD4JU11"/>
<reference evidence="8 9" key="1">
    <citation type="submission" date="2020-10" db="EMBL/GenBank/DDBJ databases">
        <title>Genomic surveiliance of eskapee pathogens from blood stream infections in KZN.</title>
        <authorList>
            <person name="Hetsa B.A."/>
            <person name="Amoako D.G."/>
            <person name="Akebe A.L.K."/>
            <person name="Essack S."/>
        </authorList>
    </citation>
    <scope>NUCLEOTIDE SEQUENCE [LARGE SCALE GENOMIC DNA]</scope>
    <source>
        <strain evidence="8 9">E6</strain>
    </source>
</reference>
<evidence type="ECO:0000256" key="1">
    <source>
        <dbReference type="ARBA" id="ARBA00003193"/>
    </source>
</evidence>
<evidence type="ECO:0000256" key="3">
    <source>
        <dbReference type="ARBA" id="ARBA00022430"/>
    </source>
</evidence>
<evidence type="ECO:0000256" key="4">
    <source>
        <dbReference type="ARBA" id="ARBA00022605"/>
    </source>
</evidence>
<evidence type="ECO:0000256" key="7">
    <source>
        <dbReference type="ARBA" id="ARBA00033057"/>
    </source>
</evidence>
<keyword evidence="5" id="KW-0428">Leader peptide</keyword>
<dbReference type="Pfam" id="PF08054">
    <property type="entry name" value="Leu_leader"/>
    <property type="match status" value="1"/>
</dbReference>
<dbReference type="GO" id="GO:0009098">
    <property type="term" value="P:L-leucine biosynthetic process"/>
    <property type="evidence" value="ECO:0007669"/>
    <property type="project" value="UniProtKB-KW"/>
</dbReference>
<comment type="caution">
    <text evidence="8">The sequence shown here is derived from an EMBL/GenBank/DDBJ whole genome shotgun (WGS) entry which is preliminary data.</text>
</comment>
<dbReference type="InterPro" id="IPR012570">
    <property type="entry name" value="Leu_leader"/>
</dbReference>
<organism evidence="8 9">
    <name type="scientific">Enterobacter hormaechei</name>
    <dbReference type="NCBI Taxonomy" id="158836"/>
    <lineage>
        <taxon>Bacteria</taxon>
        <taxon>Pseudomonadati</taxon>
        <taxon>Pseudomonadota</taxon>
        <taxon>Gammaproteobacteria</taxon>
        <taxon>Enterobacterales</taxon>
        <taxon>Enterobacteriaceae</taxon>
        <taxon>Enterobacter</taxon>
        <taxon>Enterobacter cloacae complex</taxon>
    </lineage>
</organism>
<evidence type="ECO:0000313" key="8">
    <source>
        <dbReference type="EMBL" id="MBF1969475.1"/>
    </source>
</evidence>
<keyword evidence="6" id="KW-0100">Branched-chain amino acid biosynthesis</keyword>
<gene>
    <name evidence="8" type="primary">leuL</name>
    <name evidence="8" type="ORF">ISX34_06270</name>
</gene>
<keyword evidence="3" id="KW-0432">Leucine biosynthesis</keyword>
<comment type="function">
    <text evidence="1">Involved in control of the biosynthesis of leucine.</text>
</comment>
<keyword evidence="4" id="KW-0028">Amino-acid biosynthesis</keyword>
<accession>A0ABD4JU11</accession>
<evidence type="ECO:0000256" key="2">
    <source>
        <dbReference type="ARBA" id="ARBA00014218"/>
    </source>
</evidence>
<protein>
    <recommendedName>
        <fullName evidence="2">leu operon leader peptide</fullName>
    </recommendedName>
    <alternativeName>
        <fullName evidence="7">leu operon attenuator peptide</fullName>
    </alternativeName>
</protein>
<sequence length="49" mass="5264">MTCVGVSSTTKSISHSPGAQFMIRTLRFTGLLLLNASTVRGRLAGEIQR</sequence>
<name>A0ABD4JU11_9ENTR</name>
<dbReference type="Proteomes" id="UP000662438">
    <property type="component" value="Unassembled WGS sequence"/>
</dbReference>
<evidence type="ECO:0000256" key="5">
    <source>
        <dbReference type="ARBA" id="ARBA00022623"/>
    </source>
</evidence>